<gene>
    <name evidence="2" type="ORF">Lwor_1699</name>
</gene>
<proteinExistence type="predicted"/>
<dbReference type="EMBL" id="LNZC01000020">
    <property type="protein sequence ID" value="KTD78304.1"/>
    <property type="molecule type" value="Genomic_DNA"/>
</dbReference>
<sequence>MLRNCNLIFFMRILSFLISMLIMTTASAGKPLWTFEPLTATTIAVPANGTATVQYRITNQSKKIHTLSMRPIRGITQITSGLNVCGNTFVLRNKNSCVLSLRINGSQLSSSITGGPVVCQKSNQNQCYRPGRADILRITQAPPITDAVIALTGSPLTLTANGSAGQLTITNLTLEVAATNVTSSFTGTALDGQVTETGNTCAIVPPGGSCTLTYTPGNTVVPQTNFTIQGTNTNALTAAIAIQSGSTLTGINIISGPTSGGTGFILTGTGLTGTTGINFGGVPATSVQVVNSTTVTGVTPAHAAGAVDIVINTPAGGATLVNGFTYVATTVGQPAFGGVIACLNGGLNNLIAAADDNSLGIDWGTANLLVGAGAQSNVDGASNTTAIIAVVGNNGGVPYAAQLCDNYEVDSQGNTPCQAGNTCYNDWFLPAGNNLTATGQLNCLYTNSAAISGQPAFYWSSTESTANNAYVQSFINGFQGTVIKASNYLVRCVRSFTP</sequence>
<dbReference type="SUPFAM" id="SSF81296">
    <property type="entry name" value="E set domains"/>
    <property type="match status" value="1"/>
</dbReference>
<evidence type="ECO:0000313" key="2">
    <source>
        <dbReference type="EMBL" id="KTD78304.1"/>
    </source>
</evidence>
<evidence type="ECO:0000313" key="3">
    <source>
        <dbReference type="Proteomes" id="UP000054662"/>
    </source>
</evidence>
<dbReference type="Proteomes" id="UP000054662">
    <property type="component" value="Unassembled WGS sequence"/>
</dbReference>
<accession>A0A0W1AAX8</accession>
<dbReference type="STRING" id="45076.Lwor_1699"/>
<dbReference type="InterPro" id="IPR002909">
    <property type="entry name" value="IPT_dom"/>
</dbReference>
<organism evidence="2 3">
    <name type="scientific">Legionella worsleiensis</name>
    <dbReference type="NCBI Taxonomy" id="45076"/>
    <lineage>
        <taxon>Bacteria</taxon>
        <taxon>Pseudomonadati</taxon>
        <taxon>Pseudomonadota</taxon>
        <taxon>Gammaproteobacteria</taxon>
        <taxon>Legionellales</taxon>
        <taxon>Legionellaceae</taxon>
        <taxon>Legionella</taxon>
    </lineage>
</organism>
<name>A0A0W1AAX8_9GAMM</name>
<protein>
    <recommendedName>
        <fullName evidence="1">IPT/TIG domain-containing protein</fullName>
    </recommendedName>
</protein>
<dbReference type="Pfam" id="PF01833">
    <property type="entry name" value="TIG"/>
    <property type="match status" value="1"/>
</dbReference>
<keyword evidence="3" id="KW-1185">Reference proteome</keyword>
<dbReference type="AlphaFoldDB" id="A0A0W1AAX8"/>
<dbReference type="InterPro" id="IPR013783">
    <property type="entry name" value="Ig-like_fold"/>
</dbReference>
<dbReference type="PATRIC" id="fig|45076.6.peg.1842"/>
<reference evidence="2 3" key="1">
    <citation type="submission" date="2015-11" db="EMBL/GenBank/DDBJ databases">
        <title>Genomic analysis of 38 Legionella species identifies large and diverse effector repertoires.</title>
        <authorList>
            <person name="Burstein D."/>
            <person name="Amaro F."/>
            <person name="Zusman T."/>
            <person name="Lifshitz Z."/>
            <person name="Cohen O."/>
            <person name="Gilbert J.A."/>
            <person name="Pupko T."/>
            <person name="Shuman H.A."/>
            <person name="Segal G."/>
        </authorList>
    </citation>
    <scope>NUCLEOTIDE SEQUENCE [LARGE SCALE GENOMIC DNA]</scope>
    <source>
        <strain evidence="2 3">ATCC 49508</strain>
    </source>
</reference>
<dbReference type="Gene3D" id="2.60.40.10">
    <property type="entry name" value="Immunoglobulins"/>
    <property type="match status" value="1"/>
</dbReference>
<feature type="domain" description="IPT/TIG" evidence="1">
    <location>
        <begin position="247"/>
        <end position="326"/>
    </location>
</feature>
<evidence type="ECO:0000259" key="1">
    <source>
        <dbReference type="Pfam" id="PF01833"/>
    </source>
</evidence>
<comment type="caution">
    <text evidence="2">The sequence shown here is derived from an EMBL/GenBank/DDBJ whole genome shotgun (WGS) entry which is preliminary data.</text>
</comment>
<dbReference type="InterPro" id="IPR014756">
    <property type="entry name" value="Ig_E-set"/>
</dbReference>